<accession>A0ABS0LBI8</accession>
<organism evidence="1 2">
    <name type="scientific">Corynebacterium belfantii</name>
    <dbReference type="NCBI Taxonomy" id="2014537"/>
    <lineage>
        <taxon>Bacteria</taxon>
        <taxon>Bacillati</taxon>
        <taxon>Actinomycetota</taxon>
        <taxon>Actinomycetes</taxon>
        <taxon>Mycobacteriales</taxon>
        <taxon>Corynebacteriaceae</taxon>
        <taxon>Corynebacterium</taxon>
    </lineage>
</organism>
<comment type="caution">
    <text evidence="1">The sequence shown here is derived from an EMBL/GenBank/DDBJ whole genome shotgun (WGS) entry which is preliminary data.</text>
</comment>
<dbReference type="Proteomes" id="UP000615580">
    <property type="component" value="Unassembled WGS sequence"/>
</dbReference>
<gene>
    <name evidence="1" type="ORF">I4J41_05200</name>
</gene>
<proteinExistence type="predicted"/>
<keyword evidence="2" id="KW-1185">Reference proteome</keyword>
<sequence>MAQDIRVLGFVGKRVSKPSTQNQEPTVQPNRNAIVDTIYRTAEHGDSYRY</sequence>
<protein>
    <submittedName>
        <fullName evidence="1">Uncharacterized protein</fullName>
    </submittedName>
</protein>
<name>A0ABS0LBI8_9CORY</name>
<reference evidence="1 2" key="1">
    <citation type="journal article" date="2020" name="J. Clin. Microbiol.">
        <title>Assessing the Genetic Diversity of Austrian Corynebacterium diphtheriae Clinical Isolates, 2011-2019.</title>
        <authorList>
            <person name="Schaeffer J."/>
            <person name="Huhulescu S."/>
            <person name="Stoeger A."/>
            <person name="Allerberger F."/>
            <person name="Ruppitsch W."/>
        </authorList>
    </citation>
    <scope>NUCLEOTIDE SEQUENCE [LARGE SCALE GENOMIC DNA]</scope>
    <source>
        <strain evidence="1 2">04-17</strain>
    </source>
</reference>
<evidence type="ECO:0000313" key="1">
    <source>
        <dbReference type="EMBL" id="MBG9354020.1"/>
    </source>
</evidence>
<evidence type="ECO:0000313" key="2">
    <source>
        <dbReference type="Proteomes" id="UP000615580"/>
    </source>
</evidence>
<dbReference type="RefSeq" id="WP_197690082.1">
    <property type="nucleotide sequence ID" value="NZ_JADQUD010000021.1"/>
</dbReference>
<dbReference type="EMBL" id="JADQUG010000015">
    <property type="protein sequence ID" value="MBG9354020.1"/>
    <property type="molecule type" value="Genomic_DNA"/>
</dbReference>